<accession>A0A0S7YES1</accession>
<dbReference type="PIRSF" id="PIRSF001563">
    <property type="entry name" value="Folylpolyglu_synth"/>
    <property type="match status" value="1"/>
</dbReference>
<name>A0A0S7YES1_UNCT6</name>
<dbReference type="SUPFAM" id="SSF53244">
    <property type="entry name" value="MurD-like peptide ligases, peptide-binding domain"/>
    <property type="match status" value="1"/>
</dbReference>
<evidence type="ECO:0000259" key="12">
    <source>
        <dbReference type="Pfam" id="PF02875"/>
    </source>
</evidence>
<comment type="catalytic activity">
    <reaction evidence="10">
        <text>(6S)-5,6,7,8-tetrahydrofolyl-(gamma-L-Glu)(n) + L-glutamate + ATP = (6S)-5,6,7,8-tetrahydrofolyl-(gamma-L-Glu)(n+1) + ADP + phosphate + H(+)</text>
        <dbReference type="Rhea" id="RHEA:10580"/>
        <dbReference type="Rhea" id="RHEA-COMP:14738"/>
        <dbReference type="Rhea" id="RHEA-COMP:14740"/>
        <dbReference type="ChEBI" id="CHEBI:15378"/>
        <dbReference type="ChEBI" id="CHEBI:29985"/>
        <dbReference type="ChEBI" id="CHEBI:30616"/>
        <dbReference type="ChEBI" id="CHEBI:43474"/>
        <dbReference type="ChEBI" id="CHEBI:141005"/>
        <dbReference type="ChEBI" id="CHEBI:456216"/>
        <dbReference type="EC" id="6.3.2.17"/>
    </reaction>
</comment>
<comment type="cofactor">
    <cofactor evidence="1">
        <name>Mg(2+)</name>
        <dbReference type="ChEBI" id="CHEBI:18420"/>
    </cofactor>
</comment>
<dbReference type="Pfam" id="PF08245">
    <property type="entry name" value="Mur_ligase_M"/>
    <property type="match status" value="1"/>
</dbReference>
<dbReference type="GO" id="GO:0046872">
    <property type="term" value="F:metal ion binding"/>
    <property type="evidence" value="ECO:0007669"/>
    <property type="project" value="UniProtKB-KW"/>
</dbReference>
<comment type="similarity">
    <text evidence="2 11">Belongs to the folylpolyglutamate synthase family.</text>
</comment>
<dbReference type="EMBL" id="LJNI01000039">
    <property type="protein sequence ID" value="KPJ73172.1"/>
    <property type="molecule type" value="Genomic_DNA"/>
</dbReference>
<feature type="domain" description="Mur ligase C-terminal" evidence="12">
    <location>
        <begin position="294"/>
        <end position="413"/>
    </location>
</feature>
<organism evidence="14 15">
    <name type="scientific">candidate division TA06 bacterium DG_78</name>
    <dbReference type="NCBI Taxonomy" id="1703772"/>
    <lineage>
        <taxon>Bacteria</taxon>
        <taxon>Bacteria division TA06</taxon>
    </lineage>
</organism>
<dbReference type="InterPro" id="IPR036615">
    <property type="entry name" value="Mur_ligase_C_dom_sf"/>
</dbReference>
<dbReference type="InterPro" id="IPR004101">
    <property type="entry name" value="Mur_ligase_C"/>
</dbReference>
<dbReference type="PATRIC" id="fig|1703772.3.peg.1391"/>
<keyword evidence="5" id="KW-0479">Metal-binding</keyword>
<dbReference type="Proteomes" id="UP000051012">
    <property type="component" value="Unassembled WGS sequence"/>
</dbReference>
<dbReference type="FunFam" id="3.40.1190.10:FF:000011">
    <property type="entry name" value="Folylpolyglutamate synthase/dihydrofolate synthase"/>
    <property type="match status" value="1"/>
</dbReference>
<keyword evidence="4 11" id="KW-0436">Ligase</keyword>
<reference evidence="14 15" key="1">
    <citation type="journal article" date="2015" name="Microbiome">
        <title>Genomic resolution of linkages in carbon, nitrogen, and sulfur cycling among widespread estuary sediment bacteria.</title>
        <authorList>
            <person name="Baker B.J."/>
            <person name="Lazar C.S."/>
            <person name="Teske A.P."/>
            <person name="Dick G.J."/>
        </authorList>
    </citation>
    <scope>NUCLEOTIDE SEQUENCE [LARGE SCALE GENOMIC DNA]</scope>
    <source>
        <strain evidence="14">DG_78</strain>
    </source>
</reference>
<dbReference type="GO" id="GO:0008841">
    <property type="term" value="F:dihydrofolate synthase activity"/>
    <property type="evidence" value="ECO:0007669"/>
    <property type="project" value="TreeGrafter"/>
</dbReference>
<protein>
    <recommendedName>
        <fullName evidence="3">tetrahydrofolate synthase</fullName>
        <ecNumber evidence="3">6.3.2.17</ecNumber>
    </recommendedName>
    <alternativeName>
        <fullName evidence="9">Tetrahydrofolylpolyglutamate synthase</fullName>
    </alternativeName>
</protein>
<comment type="caution">
    <text evidence="14">The sequence shown here is derived from an EMBL/GenBank/DDBJ whole genome shotgun (WGS) entry which is preliminary data.</text>
</comment>
<evidence type="ECO:0000256" key="4">
    <source>
        <dbReference type="ARBA" id="ARBA00022598"/>
    </source>
</evidence>
<keyword evidence="7 11" id="KW-0067">ATP-binding</keyword>
<evidence type="ECO:0000256" key="3">
    <source>
        <dbReference type="ARBA" id="ARBA00013025"/>
    </source>
</evidence>
<gene>
    <name evidence="14" type="ORF">AMJ52_04120</name>
</gene>
<evidence type="ECO:0000256" key="1">
    <source>
        <dbReference type="ARBA" id="ARBA00001946"/>
    </source>
</evidence>
<dbReference type="GO" id="GO:0004326">
    <property type="term" value="F:tetrahydrofolylpolyglutamate synthase activity"/>
    <property type="evidence" value="ECO:0007669"/>
    <property type="project" value="UniProtKB-EC"/>
</dbReference>
<dbReference type="AlphaFoldDB" id="A0A0S7YES1"/>
<dbReference type="EC" id="6.3.2.17" evidence="3"/>
<keyword evidence="8" id="KW-0460">Magnesium</keyword>
<evidence type="ECO:0000313" key="15">
    <source>
        <dbReference type="Proteomes" id="UP000051012"/>
    </source>
</evidence>
<proteinExistence type="inferred from homology"/>
<dbReference type="InterPro" id="IPR036565">
    <property type="entry name" value="Mur-like_cat_sf"/>
</dbReference>
<evidence type="ECO:0000256" key="9">
    <source>
        <dbReference type="ARBA" id="ARBA00030592"/>
    </source>
</evidence>
<dbReference type="Gene3D" id="3.40.1190.10">
    <property type="entry name" value="Mur-like, catalytic domain"/>
    <property type="match status" value="1"/>
</dbReference>
<evidence type="ECO:0000256" key="2">
    <source>
        <dbReference type="ARBA" id="ARBA00008276"/>
    </source>
</evidence>
<evidence type="ECO:0000256" key="7">
    <source>
        <dbReference type="ARBA" id="ARBA00022840"/>
    </source>
</evidence>
<dbReference type="NCBIfam" id="TIGR01499">
    <property type="entry name" value="folC"/>
    <property type="match status" value="1"/>
</dbReference>
<evidence type="ECO:0000259" key="13">
    <source>
        <dbReference type="Pfam" id="PF08245"/>
    </source>
</evidence>
<evidence type="ECO:0000256" key="5">
    <source>
        <dbReference type="ARBA" id="ARBA00022723"/>
    </source>
</evidence>
<evidence type="ECO:0000313" key="14">
    <source>
        <dbReference type="EMBL" id="KPJ73172.1"/>
    </source>
</evidence>
<dbReference type="PANTHER" id="PTHR11136:SF0">
    <property type="entry name" value="DIHYDROFOLATE SYNTHETASE-RELATED"/>
    <property type="match status" value="1"/>
</dbReference>
<dbReference type="GO" id="GO:0005524">
    <property type="term" value="F:ATP binding"/>
    <property type="evidence" value="ECO:0007669"/>
    <property type="project" value="UniProtKB-KW"/>
</dbReference>
<dbReference type="Pfam" id="PF02875">
    <property type="entry name" value="Mur_ligase_C"/>
    <property type="match status" value="1"/>
</dbReference>
<evidence type="ECO:0000256" key="6">
    <source>
        <dbReference type="ARBA" id="ARBA00022741"/>
    </source>
</evidence>
<evidence type="ECO:0000256" key="10">
    <source>
        <dbReference type="ARBA" id="ARBA00047493"/>
    </source>
</evidence>
<dbReference type="InterPro" id="IPR013221">
    <property type="entry name" value="Mur_ligase_cen"/>
</dbReference>
<dbReference type="Gene3D" id="3.90.190.20">
    <property type="entry name" value="Mur ligase, C-terminal domain"/>
    <property type="match status" value="1"/>
</dbReference>
<dbReference type="SUPFAM" id="SSF53623">
    <property type="entry name" value="MurD-like peptide ligases, catalytic domain"/>
    <property type="match status" value="1"/>
</dbReference>
<keyword evidence="6 11" id="KW-0547">Nucleotide-binding</keyword>
<evidence type="ECO:0000256" key="8">
    <source>
        <dbReference type="ARBA" id="ARBA00022842"/>
    </source>
</evidence>
<dbReference type="PANTHER" id="PTHR11136">
    <property type="entry name" value="FOLYLPOLYGLUTAMATE SYNTHASE-RELATED"/>
    <property type="match status" value="1"/>
</dbReference>
<feature type="domain" description="Mur ligase central" evidence="13">
    <location>
        <begin position="46"/>
        <end position="267"/>
    </location>
</feature>
<dbReference type="GO" id="GO:0005737">
    <property type="term" value="C:cytoplasm"/>
    <property type="evidence" value="ECO:0007669"/>
    <property type="project" value="TreeGrafter"/>
</dbReference>
<sequence length="419" mass="47351">MNPEKFLDSLIDYEKRHGYNYSLKKYVKFLLRIDAPHRKLKNTILIGGTKGKGSTAAILNSCLIANGYRVGLYTSPHLEKVYERIKVNNINISRKQLGTHIDYMKPHIRKERGIRTFFEVLTTVAFLYFLKKKTDFSIFEVGLGGRLDATNATTPLVSVITKIGYDHTQSLGNTLSQIAQEKAGIIKKGIRLITTHQRPSAAKVLKKIVNLRRTSIIFAEDKHTINVMKESIRGSHVRITGEIGTFNAFLPLTGTHQIENLLIALAVLSELKTMGFHIEPIAVKRGIQRTELHGRFEIVSHKPLIIYDCAHNQDSFEALDRNLAFLKTRNVFLIFGCKKNKTIGYCLQNIFPQAREVVLVPIGNPLGMDPSDVYKIAKKYQKNLIIEPSVKQAVRHLKAKICKNSAIVITGSFYLWPKG</sequence>
<dbReference type="InterPro" id="IPR001645">
    <property type="entry name" value="Folylpolyglutamate_synth"/>
</dbReference>
<evidence type="ECO:0000256" key="11">
    <source>
        <dbReference type="PIRNR" id="PIRNR001563"/>
    </source>
</evidence>